<dbReference type="Proteomes" id="UP001148737">
    <property type="component" value="Unassembled WGS sequence"/>
</dbReference>
<evidence type="ECO:0000313" key="2">
    <source>
        <dbReference type="Proteomes" id="UP001148737"/>
    </source>
</evidence>
<proteinExistence type="predicted"/>
<accession>A0ACC1QLF1</accession>
<keyword evidence="2" id="KW-1185">Reference proteome</keyword>
<comment type="caution">
    <text evidence="1">The sequence shown here is derived from an EMBL/GenBank/DDBJ whole genome shotgun (WGS) entry which is preliminary data.</text>
</comment>
<organism evidence="1 2">
    <name type="scientific">Lecanicillium saksenae</name>
    <dbReference type="NCBI Taxonomy" id="468837"/>
    <lineage>
        <taxon>Eukaryota</taxon>
        <taxon>Fungi</taxon>
        <taxon>Dikarya</taxon>
        <taxon>Ascomycota</taxon>
        <taxon>Pezizomycotina</taxon>
        <taxon>Sordariomycetes</taxon>
        <taxon>Hypocreomycetidae</taxon>
        <taxon>Hypocreales</taxon>
        <taxon>Cordycipitaceae</taxon>
        <taxon>Lecanicillium</taxon>
    </lineage>
</organism>
<protein>
    <submittedName>
        <fullName evidence="1">Uncharacterized protein</fullName>
    </submittedName>
</protein>
<name>A0ACC1QLF1_9HYPO</name>
<reference evidence="1" key="1">
    <citation type="submission" date="2022-07" db="EMBL/GenBank/DDBJ databases">
        <title>Genome Sequence of Lecanicillium saksenae.</title>
        <authorList>
            <person name="Buettner E."/>
        </authorList>
    </citation>
    <scope>NUCLEOTIDE SEQUENCE</scope>
    <source>
        <strain evidence="1">VT-O1</strain>
    </source>
</reference>
<evidence type="ECO:0000313" key="1">
    <source>
        <dbReference type="EMBL" id="KAJ3482425.1"/>
    </source>
</evidence>
<dbReference type="EMBL" id="JANAKD010001176">
    <property type="protein sequence ID" value="KAJ3482425.1"/>
    <property type="molecule type" value="Genomic_DNA"/>
</dbReference>
<sequence length="282" mass="31729">MLAVEYIGTQIPARLPWYRRMQETAWAIIAEGFSACVVRPGQTTAADVEWWMREQIQSLNYTTWFHPSVTIIKADTPWGAAAADGGDAAFADSPADEVIQYGDLLHVDFGVSALGMNTDTQHLAYVLYPGQTSHDDVPQGFRDGLRKGNRLQDMTRKHMIPGNTGNEILTNIRREMKKEGLKGKIYCHAIGDWGHSAGTVIGMTNLQDQVPILGDLPLLANTWYSVELRADHFVPEFNATFSFPLEEDVYWSPEGGFEWVYGRQERFHLIHTPSKDEVSQEL</sequence>
<gene>
    <name evidence="1" type="ORF">NLG97_g7572</name>
</gene>